<dbReference type="RefSeq" id="WP_130914180.1">
    <property type="nucleotide sequence ID" value="NZ_LR215974.1"/>
</dbReference>
<evidence type="ECO:0000313" key="2">
    <source>
        <dbReference type="EMBL" id="VFB03613.1"/>
    </source>
</evidence>
<feature type="transmembrane region" description="Helical" evidence="1">
    <location>
        <begin position="258"/>
        <end position="275"/>
    </location>
</feature>
<evidence type="ECO:0008006" key="4">
    <source>
        <dbReference type="Google" id="ProtNLM"/>
    </source>
</evidence>
<dbReference type="Proteomes" id="UP000290013">
    <property type="component" value="Chromosome"/>
</dbReference>
<feature type="transmembrane region" description="Helical" evidence="1">
    <location>
        <begin position="7"/>
        <end position="24"/>
    </location>
</feature>
<evidence type="ECO:0000313" key="3">
    <source>
        <dbReference type="Proteomes" id="UP000290013"/>
    </source>
</evidence>
<proteinExistence type="predicted"/>
<protein>
    <recommendedName>
        <fullName evidence="4">DUF4350 domain-containing protein</fullName>
    </recommendedName>
</protein>
<dbReference type="EMBL" id="LR215974">
    <property type="protein sequence ID" value="VFB03613.1"/>
    <property type="molecule type" value="Genomic_DNA"/>
</dbReference>
<dbReference type="KEGG" id="ctai:NCTC12078_01629"/>
<organism evidence="2 3">
    <name type="scientific">Chryseobacterium taihuense</name>
    <dbReference type="NCBI Taxonomy" id="1141221"/>
    <lineage>
        <taxon>Bacteria</taxon>
        <taxon>Pseudomonadati</taxon>
        <taxon>Bacteroidota</taxon>
        <taxon>Flavobacteriia</taxon>
        <taxon>Flavobacteriales</taxon>
        <taxon>Weeksellaceae</taxon>
        <taxon>Chryseobacterium group</taxon>
        <taxon>Chryseobacterium</taxon>
    </lineage>
</organism>
<sequence length="388" mass="45120">MNRTFKIYAVIFIIIMVILALFELNKKEVLDWRKNFDVNKKSPFGLFIFNKESKDLFKNKLTKVNLSAYNYYSQNSPIKDKKHNILIIESEIDAESWYKILEQADKGSNVMIIADRIPKKISDSIGFYMSQLSFEDNNVLKLTDKKYKDDSLKLDKFPSGKGFSYIKPKVQVLGKTVEKENDDQANFIKAPFGKGNIFVHSEPLFITNYYLLKPQNLKYAENIFSYLDENETLWFTEANTTESSWSLRFILSNPPLKYAWWIFLGGMVLFIFFNAKRKQRIVPVIEPLRNTSADFVKSIGNLYLQEGDFHDMMAKKSQYFLNKVRIDLLIDTQNLDADFAKKLHLKTGKPTEMIEEAVILIKKAQDPYASVMKEDLAKMNSLLDSILK</sequence>
<name>A0A4U8WBX3_9FLAO</name>
<dbReference type="AlphaFoldDB" id="A0A4U8WBX3"/>
<accession>A0A4U8WBX3</accession>
<evidence type="ECO:0000256" key="1">
    <source>
        <dbReference type="SAM" id="Phobius"/>
    </source>
</evidence>
<reference evidence="2 3" key="1">
    <citation type="submission" date="2019-02" db="EMBL/GenBank/DDBJ databases">
        <authorList>
            <consortium name="Pathogen Informatics"/>
        </authorList>
    </citation>
    <scope>NUCLEOTIDE SEQUENCE [LARGE SCALE GENOMIC DNA]</scope>
    <source>
        <strain evidence="2 3">3012STDY6944375</strain>
    </source>
</reference>
<keyword evidence="1" id="KW-0812">Transmembrane</keyword>
<keyword evidence="1" id="KW-0472">Membrane</keyword>
<keyword evidence="1" id="KW-1133">Transmembrane helix</keyword>
<gene>
    <name evidence="2" type="ORF">NCTC12078_01629</name>
</gene>